<evidence type="ECO:0000313" key="2">
    <source>
        <dbReference type="EMBL" id="NMD89354.1"/>
    </source>
</evidence>
<dbReference type="RefSeq" id="WP_168964255.1">
    <property type="nucleotide sequence ID" value="NZ_JABAEW010000109.1"/>
</dbReference>
<keyword evidence="1" id="KW-0472">Membrane</keyword>
<keyword evidence="1" id="KW-1133">Transmembrane helix</keyword>
<sequence>MDFNTIKVSGDVKHNITQVITFRSLAVGLIVAALILTIGFSPWGYRLYLHVCGETYWVTGSTHKIHRKGCIYYGKGKGGETYEPAGENCKVCGGTGK</sequence>
<dbReference type="EMBL" id="JABAEW010000109">
    <property type="protein sequence ID" value="NMD89354.1"/>
    <property type="molecule type" value="Genomic_DNA"/>
</dbReference>
<evidence type="ECO:0000313" key="3">
    <source>
        <dbReference type="Proteomes" id="UP000576225"/>
    </source>
</evidence>
<evidence type="ECO:0000256" key="1">
    <source>
        <dbReference type="SAM" id="Phobius"/>
    </source>
</evidence>
<name>A0A848B0F0_9BACT</name>
<gene>
    <name evidence="2" type="ORF">HF882_22470</name>
</gene>
<accession>A0A848B0F0</accession>
<protein>
    <submittedName>
        <fullName evidence="2">Uncharacterized protein</fullName>
    </submittedName>
</protein>
<reference evidence="2 3" key="1">
    <citation type="submission" date="2020-04" db="EMBL/GenBank/DDBJ databases">
        <authorList>
            <person name="Hitch T.C.A."/>
            <person name="Wylensek D."/>
            <person name="Clavel T."/>
        </authorList>
    </citation>
    <scope>NUCLEOTIDE SEQUENCE [LARGE SCALE GENOMIC DNA]</scope>
    <source>
        <strain evidence="2 3">COR2-253-APC-1A</strain>
    </source>
</reference>
<organism evidence="2 3">
    <name type="scientific">Victivallis vadensis</name>
    <dbReference type="NCBI Taxonomy" id="172901"/>
    <lineage>
        <taxon>Bacteria</taxon>
        <taxon>Pseudomonadati</taxon>
        <taxon>Lentisphaerota</taxon>
        <taxon>Lentisphaeria</taxon>
        <taxon>Victivallales</taxon>
        <taxon>Victivallaceae</taxon>
        <taxon>Victivallis</taxon>
    </lineage>
</organism>
<comment type="caution">
    <text evidence="2">The sequence shown here is derived from an EMBL/GenBank/DDBJ whole genome shotgun (WGS) entry which is preliminary data.</text>
</comment>
<dbReference type="AlphaFoldDB" id="A0A848B0F0"/>
<keyword evidence="1" id="KW-0812">Transmembrane</keyword>
<proteinExistence type="predicted"/>
<dbReference type="Proteomes" id="UP000576225">
    <property type="component" value="Unassembled WGS sequence"/>
</dbReference>
<feature type="transmembrane region" description="Helical" evidence="1">
    <location>
        <begin position="20"/>
        <end position="40"/>
    </location>
</feature>